<evidence type="ECO:0000313" key="2">
    <source>
        <dbReference type="EMBL" id="KAH6647065.1"/>
    </source>
</evidence>
<evidence type="ECO:0000313" key="3">
    <source>
        <dbReference type="Proteomes" id="UP000758603"/>
    </source>
</evidence>
<evidence type="ECO:0000256" key="1">
    <source>
        <dbReference type="SAM" id="MobiDB-lite"/>
    </source>
</evidence>
<sequence>MELTPIRIPGKRRRKGEPPVVFHVPPRKDKHTAKRRKKPKVPKLKASYLEKKLPLEIMERILWMSENVNFAKSGARVGYLLSGESTRKETFVQAFGPTWDVWFGCVKNGDSTVVSYHDWQNDSARSGGSPDFQSQSALLQYSWVDINFILDCLDSWVYRFARNRFFQHQKLWGDPDSQHQLDDDSGDYGNFKSARQYFLHDYDAFCSNLDDDLPPPDLQPSWMEVHHETQIPDSLLTGPWDEDAMQKLFWLVRAGARLSADQTWETTLEGFHNAMANDAELKVGNVNLPVLRLLFILAGNHWPDYIANCELEKLQAIEQMLRDAGRRDAYRKYALVASMLLQRYSTSSSGT</sequence>
<gene>
    <name evidence="2" type="ORF">BKA67DRAFT_425405</name>
</gene>
<accession>A0A9P8RPQ2</accession>
<dbReference type="RefSeq" id="XP_045953579.1">
    <property type="nucleotide sequence ID" value="XM_046096834.1"/>
</dbReference>
<proteinExistence type="predicted"/>
<dbReference type="OrthoDB" id="4167490at2759"/>
<name>A0A9P8RPQ2_9PEZI</name>
<comment type="caution">
    <text evidence="2">The sequence shown here is derived from an EMBL/GenBank/DDBJ whole genome shotgun (WGS) entry which is preliminary data.</text>
</comment>
<dbReference type="Proteomes" id="UP000758603">
    <property type="component" value="Unassembled WGS sequence"/>
</dbReference>
<dbReference type="GeneID" id="70125726"/>
<feature type="compositionally biased region" description="Basic residues" evidence="1">
    <location>
        <begin position="28"/>
        <end position="40"/>
    </location>
</feature>
<dbReference type="EMBL" id="JAGPXC010000009">
    <property type="protein sequence ID" value="KAH6647065.1"/>
    <property type="molecule type" value="Genomic_DNA"/>
</dbReference>
<reference evidence="2" key="1">
    <citation type="journal article" date="2021" name="Nat. Commun.">
        <title>Genetic determinants of endophytism in the Arabidopsis root mycobiome.</title>
        <authorList>
            <person name="Mesny F."/>
            <person name="Miyauchi S."/>
            <person name="Thiergart T."/>
            <person name="Pickel B."/>
            <person name="Atanasova L."/>
            <person name="Karlsson M."/>
            <person name="Huettel B."/>
            <person name="Barry K.W."/>
            <person name="Haridas S."/>
            <person name="Chen C."/>
            <person name="Bauer D."/>
            <person name="Andreopoulos W."/>
            <person name="Pangilinan J."/>
            <person name="LaButti K."/>
            <person name="Riley R."/>
            <person name="Lipzen A."/>
            <person name="Clum A."/>
            <person name="Drula E."/>
            <person name="Henrissat B."/>
            <person name="Kohler A."/>
            <person name="Grigoriev I.V."/>
            <person name="Martin F.M."/>
            <person name="Hacquard S."/>
        </authorList>
    </citation>
    <scope>NUCLEOTIDE SEQUENCE</scope>
    <source>
        <strain evidence="2">MPI-SDFR-AT-0073</strain>
    </source>
</reference>
<dbReference type="AlphaFoldDB" id="A0A9P8RPQ2"/>
<organism evidence="2 3">
    <name type="scientific">Truncatella angustata</name>
    <dbReference type="NCBI Taxonomy" id="152316"/>
    <lineage>
        <taxon>Eukaryota</taxon>
        <taxon>Fungi</taxon>
        <taxon>Dikarya</taxon>
        <taxon>Ascomycota</taxon>
        <taxon>Pezizomycotina</taxon>
        <taxon>Sordariomycetes</taxon>
        <taxon>Xylariomycetidae</taxon>
        <taxon>Amphisphaeriales</taxon>
        <taxon>Sporocadaceae</taxon>
        <taxon>Truncatella</taxon>
    </lineage>
</organism>
<feature type="region of interest" description="Disordered" evidence="1">
    <location>
        <begin position="1"/>
        <end position="40"/>
    </location>
</feature>
<keyword evidence="3" id="KW-1185">Reference proteome</keyword>
<protein>
    <submittedName>
        <fullName evidence="2">Uncharacterized protein</fullName>
    </submittedName>
</protein>